<evidence type="ECO:0000313" key="1">
    <source>
        <dbReference type="EMBL" id="KAL0569854.1"/>
    </source>
</evidence>
<organism evidence="1 2">
    <name type="scientific">Marasmius crinis-equi</name>
    <dbReference type="NCBI Taxonomy" id="585013"/>
    <lineage>
        <taxon>Eukaryota</taxon>
        <taxon>Fungi</taxon>
        <taxon>Dikarya</taxon>
        <taxon>Basidiomycota</taxon>
        <taxon>Agaricomycotina</taxon>
        <taxon>Agaricomycetes</taxon>
        <taxon>Agaricomycetidae</taxon>
        <taxon>Agaricales</taxon>
        <taxon>Marasmiineae</taxon>
        <taxon>Marasmiaceae</taxon>
        <taxon>Marasmius</taxon>
    </lineage>
</organism>
<keyword evidence="2" id="KW-1185">Reference proteome</keyword>
<dbReference type="EMBL" id="JBAHYK010001039">
    <property type="protein sequence ID" value="KAL0569854.1"/>
    <property type="molecule type" value="Genomic_DNA"/>
</dbReference>
<keyword evidence="1" id="KW-0808">Transferase</keyword>
<protein>
    <submittedName>
        <fullName evidence="1">Protein kinase</fullName>
        <ecNumber evidence="1">2.7.11.1</ecNumber>
    </submittedName>
</protein>
<evidence type="ECO:0000313" key="2">
    <source>
        <dbReference type="Proteomes" id="UP001465976"/>
    </source>
</evidence>
<reference evidence="1 2" key="1">
    <citation type="submission" date="2024-02" db="EMBL/GenBank/DDBJ databases">
        <title>A draft genome for the cacao thread blight pathogen Marasmius crinis-equi.</title>
        <authorList>
            <person name="Cohen S.P."/>
            <person name="Baruah I.K."/>
            <person name="Amoako-Attah I."/>
            <person name="Bukari Y."/>
            <person name="Meinhardt L.W."/>
            <person name="Bailey B.A."/>
        </authorList>
    </citation>
    <scope>NUCLEOTIDE SEQUENCE [LARGE SCALE GENOMIC DNA]</scope>
    <source>
        <strain evidence="1 2">GH-76</strain>
    </source>
</reference>
<accession>A0ABR3F3Z6</accession>
<dbReference type="EC" id="2.7.11.1" evidence="1"/>
<keyword evidence="1" id="KW-0418">Kinase</keyword>
<sequence>MSSLSLVFEHSHSNSVSNRSQHLFPICISLKGDLPRHLDTKVPLRISLSIPEPYSSFLVPVISEVGDSQRSLDDAASTAVASSDSVAAHTPIADPPFLCLLETFDPRATKSWVDLQKSIEDWMMSFVDRRHETQDWDWGREAYWMAFSAANTAFPNGDWPAWNAAIDLEGPYIQEWLNCEGVGSSREEGGADSDCEIRENIWRRLRLHAWSRYSISF</sequence>
<gene>
    <name evidence="1" type="primary">BUB1_3</name>
    <name evidence="1" type="ORF">V5O48_012106</name>
</gene>
<dbReference type="GO" id="GO:0004674">
    <property type="term" value="F:protein serine/threonine kinase activity"/>
    <property type="evidence" value="ECO:0007669"/>
    <property type="project" value="UniProtKB-EC"/>
</dbReference>
<proteinExistence type="predicted"/>
<comment type="caution">
    <text evidence="1">The sequence shown here is derived from an EMBL/GenBank/DDBJ whole genome shotgun (WGS) entry which is preliminary data.</text>
</comment>
<dbReference type="Proteomes" id="UP001465976">
    <property type="component" value="Unassembled WGS sequence"/>
</dbReference>
<name>A0ABR3F3Z6_9AGAR</name>